<evidence type="ECO:0000256" key="1">
    <source>
        <dbReference type="ARBA" id="ARBA00004141"/>
    </source>
</evidence>
<sequence length="180" mass="20231">MVSLLLIIILLMSLISGYRRGLILQLVYLAGVVISFIVAYLFYKDVAEWLQLIIPFPQLSDDADYGLLLDVLGNETVYYNGLAFIGLFIVTKIVTHIIGSMFQFLAHLPVLNLLNRWAGAAIGFLEGIVILVIVVHLAALIQWDFIQAALQSSAVAQWIFAYTPVLSELLIEWFEESWNN</sequence>
<gene>
    <name evidence="6" type="ORF">SAMN05444126_11229</name>
</gene>
<accession>A0A1H9U1R5</accession>
<dbReference type="STRING" id="1464123.SAMN05444126_11229"/>
<evidence type="ECO:0000256" key="4">
    <source>
        <dbReference type="ARBA" id="ARBA00023136"/>
    </source>
</evidence>
<dbReference type="Proteomes" id="UP000199318">
    <property type="component" value="Unassembled WGS sequence"/>
</dbReference>
<comment type="subcellular location">
    <subcellularLocation>
        <location evidence="1">Membrane</location>
        <topology evidence="1">Multi-pass membrane protein</topology>
    </subcellularLocation>
</comment>
<keyword evidence="3 5" id="KW-1133">Transmembrane helix</keyword>
<organism evidence="6 7">
    <name type="scientific">Salisediminibacterium halotolerans</name>
    <dbReference type="NCBI Taxonomy" id="517425"/>
    <lineage>
        <taxon>Bacteria</taxon>
        <taxon>Bacillati</taxon>
        <taxon>Bacillota</taxon>
        <taxon>Bacilli</taxon>
        <taxon>Bacillales</taxon>
        <taxon>Bacillaceae</taxon>
        <taxon>Salisediminibacterium</taxon>
    </lineage>
</organism>
<evidence type="ECO:0000256" key="2">
    <source>
        <dbReference type="ARBA" id="ARBA00022692"/>
    </source>
</evidence>
<dbReference type="GO" id="GO:0016020">
    <property type="term" value="C:membrane"/>
    <property type="evidence" value="ECO:0007669"/>
    <property type="project" value="UniProtKB-SubCell"/>
</dbReference>
<keyword evidence="7" id="KW-1185">Reference proteome</keyword>
<keyword evidence="2 5" id="KW-0812">Transmembrane</keyword>
<evidence type="ECO:0000313" key="6">
    <source>
        <dbReference type="EMBL" id="SES03171.1"/>
    </source>
</evidence>
<feature type="transmembrane region" description="Helical" evidence="5">
    <location>
        <begin position="82"/>
        <end position="105"/>
    </location>
</feature>
<dbReference type="AlphaFoldDB" id="A0A1H9U1R5"/>
<dbReference type="InterPro" id="IPR003825">
    <property type="entry name" value="Colicin-V_CvpA"/>
</dbReference>
<dbReference type="PANTHER" id="PTHR37306">
    <property type="entry name" value="COLICIN V PRODUCTION PROTEIN"/>
    <property type="match status" value="1"/>
</dbReference>
<reference evidence="7" key="1">
    <citation type="submission" date="2016-10" db="EMBL/GenBank/DDBJ databases">
        <authorList>
            <person name="de Groot N.N."/>
        </authorList>
    </citation>
    <scope>NUCLEOTIDE SEQUENCE [LARGE SCALE GENOMIC DNA]</scope>
    <source>
        <strain evidence="7">10nlg</strain>
    </source>
</reference>
<dbReference type="PANTHER" id="PTHR37306:SF1">
    <property type="entry name" value="COLICIN V PRODUCTION PROTEIN"/>
    <property type="match status" value="1"/>
</dbReference>
<dbReference type="RefSeq" id="WP_093072903.1">
    <property type="nucleotide sequence ID" value="NZ_BJVE01000103.1"/>
</dbReference>
<comment type="caution">
    <text evidence="6">The sequence shown here is derived from an EMBL/GenBank/DDBJ whole genome shotgun (WGS) entry which is preliminary data.</text>
</comment>
<name>A0A1H9U1R5_9BACI</name>
<dbReference type="Pfam" id="PF02674">
    <property type="entry name" value="Colicin_V"/>
    <property type="match status" value="1"/>
</dbReference>
<dbReference type="OrthoDB" id="1809613at2"/>
<evidence type="ECO:0000313" key="7">
    <source>
        <dbReference type="Proteomes" id="UP000199318"/>
    </source>
</evidence>
<protein>
    <submittedName>
        <fullName evidence="6">Uncharacterized membrane protein, required for colicin V production</fullName>
    </submittedName>
</protein>
<dbReference type="GO" id="GO:0009403">
    <property type="term" value="P:toxin biosynthetic process"/>
    <property type="evidence" value="ECO:0007669"/>
    <property type="project" value="InterPro"/>
</dbReference>
<dbReference type="EMBL" id="FOGV01000012">
    <property type="protein sequence ID" value="SES03171.1"/>
    <property type="molecule type" value="Genomic_DNA"/>
</dbReference>
<keyword evidence="4 5" id="KW-0472">Membrane</keyword>
<feature type="transmembrane region" description="Helical" evidence="5">
    <location>
        <begin position="27"/>
        <end position="43"/>
    </location>
</feature>
<proteinExistence type="predicted"/>
<evidence type="ECO:0000256" key="5">
    <source>
        <dbReference type="SAM" id="Phobius"/>
    </source>
</evidence>
<evidence type="ECO:0000256" key="3">
    <source>
        <dbReference type="ARBA" id="ARBA00022989"/>
    </source>
</evidence>
<feature type="transmembrane region" description="Helical" evidence="5">
    <location>
        <begin position="117"/>
        <end position="141"/>
    </location>
</feature>